<feature type="compositionally biased region" description="Low complexity" evidence="8">
    <location>
        <begin position="1"/>
        <end position="15"/>
    </location>
</feature>
<keyword evidence="10" id="KW-1185">Reference proteome</keyword>
<dbReference type="Gene3D" id="3.40.50.150">
    <property type="entry name" value="Vaccinia Virus protein VP39"/>
    <property type="match status" value="1"/>
</dbReference>
<keyword evidence="7" id="KW-0819">tRNA processing</keyword>
<gene>
    <name evidence="9" type="primary">trmB_2</name>
    <name evidence="9" type="ORF">A1019T_02230</name>
</gene>
<dbReference type="PANTHER" id="PTHR23417:SF14">
    <property type="entry name" value="PENTACOTRIPEPTIDE-REPEAT REGION OF PRORP DOMAIN-CONTAINING PROTEIN"/>
    <property type="match status" value="1"/>
</dbReference>
<evidence type="ECO:0000256" key="7">
    <source>
        <dbReference type="ARBA" id="ARBA00022694"/>
    </source>
</evidence>
<evidence type="ECO:0000256" key="5">
    <source>
        <dbReference type="ARBA" id="ARBA00022679"/>
    </source>
</evidence>
<organism evidence="9 10">
    <name type="scientific">Psychrobacter pasteurii</name>
    <dbReference type="NCBI Taxonomy" id="1945520"/>
    <lineage>
        <taxon>Bacteria</taxon>
        <taxon>Pseudomonadati</taxon>
        <taxon>Pseudomonadota</taxon>
        <taxon>Gammaproteobacteria</taxon>
        <taxon>Moraxellales</taxon>
        <taxon>Moraxellaceae</taxon>
        <taxon>Psychrobacter</taxon>
    </lineage>
</organism>
<reference evidence="10" key="1">
    <citation type="submission" date="2017-02" db="EMBL/GenBank/DDBJ databases">
        <authorList>
            <person name="Mornico D."/>
        </authorList>
    </citation>
    <scope>NUCLEOTIDE SEQUENCE [LARGE SCALE GENOMIC DNA]</scope>
</reference>
<dbReference type="InterPro" id="IPR003358">
    <property type="entry name" value="tRNA_(Gua-N-7)_MeTrfase_Trmb"/>
</dbReference>
<evidence type="ECO:0000256" key="4">
    <source>
        <dbReference type="ARBA" id="ARBA00022603"/>
    </source>
</evidence>
<dbReference type="Pfam" id="PF02390">
    <property type="entry name" value="Methyltransf_4"/>
    <property type="match status" value="1"/>
</dbReference>
<dbReference type="PANTHER" id="PTHR23417">
    <property type="entry name" value="3-DEOXY-D-MANNO-OCTULOSONIC-ACID TRANSFERASE/TRNA GUANINE-N 7 - -METHYLTRANSFERASE"/>
    <property type="match status" value="1"/>
</dbReference>
<dbReference type="GO" id="GO:0043527">
    <property type="term" value="C:tRNA methyltransferase complex"/>
    <property type="evidence" value="ECO:0007669"/>
    <property type="project" value="TreeGrafter"/>
</dbReference>
<dbReference type="OrthoDB" id="9809889at2"/>
<accession>A0A1R4EIF6</accession>
<evidence type="ECO:0000256" key="3">
    <source>
        <dbReference type="ARBA" id="ARBA00011977"/>
    </source>
</evidence>
<protein>
    <recommendedName>
        <fullName evidence="3">tRNA (guanine(46)-N(7))-methyltransferase</fullName>
        <ecNumber evidence="3">2.1.1.33</ecNumber>
    </recommendedName>
</protein>
<feature type="region of interest" description="Disordered" evidence="8">
    <location>
        <begin position="1"/>
        <end position="22"/>
    </location>
</feature>
<evidence type="ECO:0000313" key="10">
    <source>
        <dbReference type="Proteomes" id="UP000188169"/>
    </source>
</evidence>
<comment type="function">
    <text evidence="2">Catalyzes the formation of N(7)-methylguanine at position 46 (m7G46) in tRNA.</text>
</comment>
<evidence type="ECO:0000256" key="6">
    <source>
        <dbReference type="ARBA" id="ARBA00022691"/>
    </source>
</evidence>
<dbReference type="RefSeq" id="WP_077449598.1">
    <property type="nucleotide sequence ID" value="NZ_FUGD01000131.1"/>
</dbReference>
<keyword evidence="6" id="KW-0949">S-adenosyl-L-methionine</keyword>
<proteinExistence type="predicted"/>
<sequence>MSASNSNSLSSTQALSHKKSRCFKPEKLTAPRDFSIPSFVARQLQDSKASAGQASVSHNSRPLIVEIGAGKGMHACLYAKNNPEHDLIAIERTQNKFTAFNNLVQSVSNEVVNLDNILAVHADAIPYCVHALPVQSVDVFYLLYPNPEPKNPNQQWLNMPFFEFLLSRLKPKGKVILASNIEEYIDNAYQQAVDTWCLATQRKEVPIESKRTHFEIKYLARGETCWELEMIKPEGYKTRFDDWNSEALQSN</sequence>
<dbReference type="EC" id="2.1.1.33" evidence="3"/>
<evidence type="ECO:0000256" key="2">
    <source>
        <dbReference type="ARBA" id="ARBA00003015"/>
    </source>
</evidence>
<comment type="catalytic activity">
    <reaction evidence="1">
        <text>guanosine(46) in tRNA + S-adenosyl-L-methionine = N(7)-methylguanosine(46) in tRNA + S-adenosyl-L-homocysteine</text>
        <dbReference type="Rhea" id="RHEA:42708"/>
        <dbReference type="Rhea" id="RHEA-COMP:10188"/>
        <dbReference type="Rhea" id="RHEA-COMP:10189"/>
        <dbReference type="ChEBI" id="CHEBI:57856"/>
        <dbReference type="ChEBI" id="CHEBI:59789"/>
        <dbReference type="ChEBI" id="CHEBI:74269"/>
        <dbReference type="ChEBI" id="CHEBI:74480"/>
        <dbReference type="EC" id="2.1.1.33"/>
    </reaction>
</comment>
<dbReference type="PROSITE" id="PS51625">
    <property type="entry name" value="SAM_MT_TRMB"/>
    <property type="match status" value="1"/>
</dbReference>
<dbReference type="InterPro" id="IPR029063">
    <property type="entry name" value="SAM-dependent_MTases_sf"/>
</dbReference>
<evidence type="ECO:0000256" key="1">
    <source>
        <dbReference type="ARBA" id="ARBA00000142"/>
    </source>
</evidence>
<dbReference type="SUPFAM" id="SSF53335">
    <property type="entry name" value="S-adenosyl-L-methionine-dependent methyltransferases"/>
    <property type="match status" value="1"/>
</dbReference>
<dbReference type="STRING" id="1945520.A1019T_02230"/>
<dbReference type="GO" id="GO:0008176">
    <property type="term" value="F:tRNA (guanine(46)-N7)-methyltransferase activity"/>
    <property type="evidence" value="ECO:0007669"/>
    <property type="project" value="UniProtKB-EC"/>
</dbReference>
<dbReference type="AlphaFoldDB" id="A0A1R4EIF6"/>
<evidence type="ECO:0000256" key="8">
    <source>
        <dbReference type="SAM" id="MobiDB-lite"/>
    </source>
</evidence>
<keyword evidence="4 9" id="KW-0489">Methyltransferase</keyword>
<dbReference type="Proteomes" id="UP000188169">
    <property type="component" value="Unassembled WGS sequence"/>
</dbReference>
<evidence type="ECO:0000313" key="9">
    <source>
        <dbReference type="EMBL" id="SJM38240.1"/>
    </source>
</evidence>
<keyword evidence="5 9" id="KW-0808">Transferase</keyword>
<name>A0A1R4EIF6_9GAMM</name>
<dbReference type="EMBL" id="FUGD01000131">
    <property type="protein sequence ID" value="SJM38240.1"/>
    <property type="molecule type" value="Genomic_DNA"/>
</dbReference>